<keyword evidence="2" id="KW-0273">Eye lens protein</keyword>
<keyword evidence="5" id="KW-0808">Transferase</keyword>
<comment type="similarity">
    <text evidence="1">Belongs to the GST superfamily.</text>
</comment>
<evidence type="ECO:0000256" key="2">
    <source>
        <dbReference type="ARBA" id="ARBA00022613"/>
    </source>
</evidence>
<dbReference type="InterPro" id="IPR050213">
    <property type="entry name" value="GST_superfamily"/>
</dbReference>
<evidence type="ECO:0000313" key="5">
    <source>
        <dbReference type="EMBL" id="AXR98614.1"/>
    </source>
</evidence>
<protein>
    <submittedName>
        <fullName evidence="5">Sigma class gluthatione-S-transferase</fullName>
    </submittedName>
</protein>
<dbReference type="Gene3D" id="1.20.1050.10">
    <property type="match status" value="1"/>
</dbReference>
<dbReference type="GO" id="GO:0004364">
    <property type="term" value="F:glutathione transferase activity"/>
    <property type="evidence" value="ECO:0007669"/>
    <property type="project" value="TreeGrafter"/>
</dbReference>
<dbReference type="FunFam" id="1.20.1050.10:FF:000030">
    <property type="entry name" value="Glutathione S-transferase S1"/>
    <property type="match status" value="1"/>
</dbReference>
<dbReference type="AlphaFoldDB" id="A0A346QRM4"/>
<dbReference type="InterPro" id="IPR004046">
    <property type="entry name" value="GST_C"/>
</dbReference>
<sequence length="202" mass="23234">MPTYKLRYFNARGFGEVSRLLFALAGQEYEDVRFTQETWPAEKPNTPLGQMPVLDVDGQSFGQSSAISRFLARRFNFYGQGDIQALQVDQVLGIIQDIINSMIKAFYEKDEERKAQFMKENKEEKLPLYFGMLEKLLERNGSTCFFVGNSITLADVSVFDIYDKVKSMVDLDKFPLVKKSIDNVASNPKVKTWIEKRPQTEN</sequence>
<dbReference type="InterPro" id="IPR036249">
    <property type="entry name" value="Thioredoxin-like_sf"/>
</dbReference>
<dbReference type="SUPFAM" id="SSF52833">
    <property type="entry name" value="Thioredoxin-like"/>
    <property type="match status" value="1"/>
</dbReference>
<dbReference type="InterPro" id="IPR010987">
    <property type="entry name" value="Glutathione-S-Trfase_C-like"/>
</dbReference>
<reference evidence="5" key="1">
    <citation type="submission" date="2018-04" db="EMBL/GenBank/DDBJ databases">
        <title>De novo transcriptome assembly and gene expression profile of thermally challenged green abalone (Haliotis fulgens:Gastropoda) under acute hypoxia and hypercapnia.</title>
        <authorList>
            <person name="Tripp-Valdez M.A."/>
            <person name="Harms L."/>
            <person name="Sicard T."/>
            <person name="Portner H.O."/>
            <person name="Lucassen M."/>
        </authorList>
    </citation>
    <scope>NUCLEOTIDE SEQUENCE</scope>
</reference>
<dbReference type="PANTHER" id="PTHR11571:SF150">
    <property type="entry name" value="GLUTATHIONE S-TRANSFERASE"/>
    <property type="match status" value="1"/>
</dbReference>
<feature type="domain" description="GST C-terminal" evidence="4">
    <location>
        <begin position="81"/>
        <end position="202"/>
    </location>
</feature>
<organism evidence="5">
    <name type="scientific">Haliotis fulgens</name>
    <name type="common">Green abalone</name>
    <dbReference type="NCBI Taxonomy" id="6456"/>
    <lineage>
        <taxon>Eukaryota</taxon>
        <taxon>Metazoa</taxon>
        <taxon>Spiralia</taxon>
        <taxon>Lophotrochozoa</taxon>
        <taxon>Mollusca</taxon>
        <taxon>Gastropoda</taxon>
        <taxon>Vetigastropoda</taxon>
        <taxon>Lepetellida</taxon>
        <taxon>Haliotoidea</taxon>
        <taxon>Haliotidae</taxon>
        <taxon>Haliotis</taxon>
    </lineage>
</organism>
<dbReference type="PROSITE" id="PS50404">
    <property type="entry name" value="GST_NTER"/>
    <property type="match status" value="1"/>
</dbReference>
<dbReference type="EMBL" id="MH220532">
    <property type="protein sequence ID" value="AXR98614.1"/>
    <property type="molecule type" value="mRNA"/>
</dbReference>
<dbReference type="InterPro" id="IPR040079">
    <property type="entry name" value="Glutathione_S-Trfase"/>
</dbReference>
<dbReference type="GO" id="GO:0006749">
    <property type="term" value="P:glutathione metabolic process"/>
    <property type="evidence" value="ECO:0007669"/>
    <property type="project" value="TreeGrafter"/>
</dbReference>
<dbReference type="PANTHER" id="PTHR11571">
    <property type="entry name" value="GLUTATHIONE S-TRANSFERASE"/>
    <property type="match status" value="1"/>
</dbReference>
<dbReference type="FunFam" id="3.40.30.10:FF:000258">
    <property type="entry name" value="Glutathione S-transferase"/>
    <property type="match status" value="1"/>
</dbReference>
<evidence type="ECO:0000259" key="4">
    <source>
        <dbReference type="PROSITE" id="PS50405"/>
    </source>
</evidence>
<dbReference type="Gene3D" id="3.40.30.10">
    <property type="entry name" value="Glutaredoxin"/>
    <property type="match status" value="1"/>
</dbReference>
<dbReference type="InterPro" id="IPR004045">
    <property type="entry name" value="Glutathione_S-Trfase_N"/>
</dbReference>
<evidence type="ECO:0000259" key="3">
    <source>
        <dbReference type="PROSITE" id="PS50404"/>
    </source>
</evidence>
<dbReference type="PROSITE" id="PS50405">
    <property type="entry name" value="GST_CTER"/>
    <property type="match status" value="1"/>
</dbReference>
<gene>
    <name evidence="5" type="primary">Gst</name>
</gene>
<accession>A0A346QRM4</accession>
<dbReference type="GO" id="GO:0005212">
    <property type="term" value="F:structural constituent of eye lens"/>
    <property type="evidence" value="ECO:0007669"/>
    <property type="project" value="UniProtKB-KW"/>
</dbReference>
<dbReference type="CDD" id="cd03039">
    <property type="entry name" value="GST_N_Sigma_like"/>
    <property type="match status" value="1"/>
</dbReference>
<evidence type="ECO:0000256" key="1">
    <source>
        <dbReference type="ARBA" id="ARBA00007409"/>
    </source>
</evidence>
<name>A0A346QRM4_HALFU</name>
<dbReference type="SFLD" id="SFLDS00019">
    <property type="entry name" value="Glutathione_Transferase_(cytos"/>
    <property type="match status" value="1"/>
</dbReference>
<dbReference type="SFLD" id="SFLDG00363">
    <property type="entry name" value="AMPS_(cytGST):_Alpha-__Mu-__Pi"/>
    <property type="match status" value="1"/>
</dbReference>
<dbReference type="Pfam" id="PF02798">
    <property type="entry name" value="GST_N"/>
    <property type="match status" value="1"/>
</dbReference>
<dbReference type="SFLD" id="SFLDG01205">
    <property type="entry name" value="AMPS.1"/>
    <property type="match status" value="1"/>
</dbReference>
<proteinExistence type="evidence at transcript level"/>
<dbReference type="CDD" id="cd03192">
    <property type="entry name" value="GST_C_Sigma_like"/>
    <property type="match status" value="1"/>
</dbReference>
<dbReference type="InterPro" id="IPR036282">
    <property type="entry name" value="Glutathione-S-Trfase_C_sf"/>
</dbReference>
<dbReference type="Pfam" id="PF14497">
    <property type="entry name" value="GST_C_3"/>
    <property type="match status" value="1"/>
</dbReference>
<feature type="domain" description="GST N-terminal" evidence="3">
    <location>
        <begin position="2"/>
        <end position="79"/>
    </location>
</feature>
<dbReference type="SUPFAM" id="SSF47616">
    <property type="entry name" value="GST C-terminal domain-like"/>
    <property type="match status" value="1"/>
</dbReference>